<organism evidence="2">
    <name type="scientific">Timema tahoe</name>
    <dbReference type="NCBI Taxonomy" id="61484"/>
    <lineage>
        <taxon>Eukaryota</taxon>
        <taxon>Metazoa</taxon>
        <taxon>Ecdysozoa</taxon>
        <taxon>Arthropoda</taxon>
        <taxon>Hexapoda</taxon>
        <taxon>Insecta</taxon>
        <taxon>Pterygota</taxon>
        <taxon>Neoptera</taxon>
        <taxon>Polyneoptera</taxon>
        <taxon>Phasmatodea</taxon>
        <taxon>Timematodea</taxon>
        <taxon>Timematoidea</taxon>
        <taxon>Timematidae</taxon>
        <taxon>Timema</taxon>
    </lineage>
</organism>
<dbReference type="AlphaFoldDB" id="A0A7R9FHG2"/>
<feature type="compositionally biased region" description="Low complexity" evidence="1">
    <location>
        <begin position="11"/>
        <end position="21"/>
    </location>
</feature>
<sequence>MSYRKAKEVLSSETNSSSLGSEDSEDITMNANGVNLTVTSRSNATYDSEETKRGTPGAPKPSDGDRSPEEDHKDEKDDVFVEDAVQLREKNLIRDDLFRRRKQMQRQLSAKSLQLNPIPRPDFDPYYVESSGTTGSRHRASHGKMKGEGAIPYTLGQPTKPARVSNA</sequence>
<feature type="compositionally biased region" description="Basic and acidic residues" evidence="1">
    <location>
        <begin position="62"/>
        <end position="82"/>
    </location>
</feature>
<evidence type="ECO:0000313" key="2">
    <source>
        <dbReference type="EMBL" id="CAD7452534.1"/>
    </source>
</evidence>
<protein>
    <submittedName>
        <fullName evidence="2">Uncharacterized protein</fullName>
    </submittedName>
</protein>
<feature type="region of interest" description="Disordered" evidence="1">
    <location>
        <begin position="107"/>
        <end position="167"/>
    </location>
</feature>
<dbReference type="EMBL" id="OE000122">
    <property type="protein sequence ID" value="CAD7452534.1"/>
    <property type="molecule type" value="Genomic_DNA"/>
</dbReference>
<feature type="compositionally biased region" description="Basic and acidic residues" evidence="1">
    <location>
        <begin position="1"/>
        <end position="10"/>
    </location>
</feature>
<accession>A0A7R9FHG2</accession>
<reference evidence="2" key="1">
    <citation type="submission" date="2020-11" db="EMBL/GenBank/DDBJ databases">
        <authorList>
            <person name="Tran Van P."/>
        </authorList>
    </citation>
    <scope>NUCLEOTIDE SEQUENCE</scope>
</reference>
<evidence type="ECO:0000256" key="1">
    <source>
        <dbReference type="SAM" id="MobiDB-lite"/>
    </source>
</evidence>
<gene>
    <name evidence="2" type="ORF">TTEB3V08_LOCUS712</name>
</gene>
<proteinExistence type="predicted"/>
<feature type="compositionally biased region" description="Polar residues" evidence="1">
    <location>
        <begin position="27"/>
        <end position="46"/>
    </location>
</feature>
<name>A0A7R9FHG2_9NEOP</name>
<feature type="region of interest" description="Disordered" evidence="1">
    <location>
        <begin position="1"/>
        <end position="82"/>
    </location>
</feature>